<evidence type="ECO:0000256" key="4">
    <source>
        <dbReference type="ARBA" id="ARBA00044235"/>
    </source>
</evidence>
<dbReference type="AlphaFoldDB" id="A0A8T0F0N0"/>
<reference evidence="5" key="1">
    <citation type="journal article" date="2020" name="bioRxiv">
        <title>Chromosome-level reference genome of the European wasp spider Argiope bruennichi: a resource for studies on range expansion and evolutionary adaptation.</title>
        <authorList>
            <person name="Sheffer M.M."/>
            <person name="Hoppe A."/>
            <person name="Krehenwinkel H."/>
            <person name="Uhl G."/>
            <person name="Kuss A.W."/>
            <person name="Jensen L."/>
            <person name="Jensen C."/>
            <person name="Gillespie R.G."/>
            <person name="Hoff K.J."/>
            <person name="Prost S."/>
        </authorList>
    </citation>
    <scope>NUCLEOTIDE SEQUENCE</scope>
</reference>
<dbReference type="EMBL" id="JABXBU010000030">
    <property type="protein sequence ID" value="KAF8784694.1"/>
    <property type="molecule type" value="Genomic_DNA"/>
</dbReference>
<comment type="subcellular location">
    <subcellularLocation>
        <location evidence="2">Synaptic cleft</location>
    </subcellularLocation>
</comment>
<dbReference type="GO" id="GO:0043083">
    <property type="term" value="C:synaptic cleft"/>
    <property type="evidence" value="ECO:0007669"/>
    <property type="project" value="UniProtKB-SubCell"/>
</dbReference>
<keyword evidence="6" id="KW-1185">Reference proteome</keyword>
<dbReference type="PANTHER" id="PTHR28052:SF1">
    <property type="entry name" value="UPF0545 PROTEIN C22ORF39"/>
    <property type="match status" value="1"/>
</dbReference>
<evidence type="ECO:0000256" key="3">
    <source>
        <dbReference type="ARBA" id="ARBA00044072"/>
    </source>
</evidence>
<dbReference type="Proteomes" id="UP000807504">
    <property type="component" value="Unassembled WGS sequence"/>
</dbReference>
<comment type="similarity">
    <text evidence="1">Belongs to the UPF0545 family.</text>
</comment>
<evidence type="ECO:0000313" key="5">
    <source>
        <dbReference type="EMBL" id="KAF8784694.1"/>
    </source>
</evidence>
<name>A0A8T0F0N0_ARGBR</name>
<dbReference type="InterPro" id="IPR021475">
    <property type="entry name" value="Pants/Emi1-like"/>
</dbReference>
<comment type="caution">
    <text evidence="5">The sequence shown here is derived from an EMBL/GenBank/DDBJ whole genome shotgun (WGS) entry which is preliminary data.</text>
</comment>
<evidence type="ECO:0000256" key="1">
    <source>
        <dbReference type="ARBA" id="ARBA00006412"/>
    </source>
</evidence>
<dbReference type="Pfam" id="PF11326">
    <property type="entry name" value="PANTS-like"/>
    <property type="match status" value="1"/>
</dbReference>
<accession>A0A8T0F0N0</accession>
<gene>
    <name evidence="5" type="ORF">HNY73_010341</name>
</gene>
<dbReference type="PANTHER" id="PTHR28052">
    <property type="entry name" value="UPF0545 PROTEIN C22ORF39"/>
    <property type="match status" value="1"/>
</dbReference>
<reference evidence="5" key="2">
    <citation type="submission" date="2020-06" db="EMBL/GenBank/DDBJ databases">
        <authorList>
            <person name="Sheffer M."/>
        </authorList>
    </citation>
    <scope>NUCLEOTIDE SEQUENCE</scope>
</reference>
<evidence type="ECO:0000313" key="6">
    <source>
        <dbReference type="Proteomes" id="UP000807504"/>
    </source>
</evidence>
<proteinExistence type="inferred from homology"/>
<evidence type="ECO:0000256" key="2">
    <source>
        <dbReference type="ARBA" id="ARBA00043942"/>
    </source>
</evidence>
<protein>
    <recommendedName>
        <fullName evidence="3">Synaptic plasticity regulator PANTS</fullName>
    </recommendedName>
    <alternativeName>
        <fullName evidence="4">Plasticity-associated neural transcript short</fullName>
    </alternativeName>
</protein>
<sequence length="314" mass="36810">MFGMKRDEKYFEVSDVDNVENLPKDAWKVRPCEWYKEEYKDCKSIKARFHQYFVYGDTVDCTQWKNDYMNCMHFRKKHDLESLENVVASENERKKQRIQSMKQNDVWEYRSSPPENWNSPMPNWMLGLNPQLILEGLTDGLPTQLKLLVSIKAPNTPTEWLTITTKLLKMEESSEPNAGRCNETRIRIRQPSPFTPRHNFNIRFQNSFTPRAPNNFRQNFQNSIRLRPNNFNNYGHSLHYQERLPSSPSRICMQKGIPNAYHWTQVCPFQQLQCMTNVPITANLTSPCTEVPLACSQNPGMRQNSPNEALGPAR</sequence>
<organism evidence="5 6">
    <name type="scientific">Argiope bruennichi</name>
    <name type="common">Wasp spider</name>
    <name type="synonym">Aranea bruennichi</name>
    <dbReference type="NCBI Taxonomy" id="94029"/>
    <lineage>
        <taxon>Eukaryota</taxon>
        <taxon>Metazoa</taxon>
        <taxon>Ecdysozoa</taxon>
        <taxon>Arthropoda</taxon>
        <taxon>Chelicerata</taxon>
        <taxon>Arachnida</taxon>
        <taxon>Araneae</taxon>
        <taxon>Araneomorphae</taxon>
        <taxon>Entelegynae</taxon>
        <taxon>Araneoidea</taxon>
        <taxon>Araneidae</taxon>
        <taxon>Argiope</taxon>
    </lineage>
</organism>